<dbReference type="RefSeq" id="WP_200462965.1">
    <property type="nucleotide sequence ID" value="NZ_JAENRR010000001.1"/>
</dbReference>
<dbReference type="InterPro" id="IPR000595">
    <property type="entry name" value="cNMP-bd_dom"/>
</dbReference>
<sequence>MNRSKLTIAEFLFQCGLRINNSLNDSKVQEAVSVFGYTAERLEAGRNILDASNALNETFVKEYGELDAAYEQRNEAKDLANFKFQGHLAVARIVFKSNPSASTALALNKPLPRTNSEWFTRSRAFYNNLLSNAEWLAAMADYNAGEEMLKSVLADIQGVENYSDVIMREKGDAQNATKERDAKLEELNEWVNDYESIAKIALNEKPQLLEKLGIVVK</sequence>
<dbReference type="Proteomes" id="UP000605676">
    <property type="component" value="Unassembled WGS sequence"/>
</dbReference>
<evidence type="ECO:0000313" key="2">
    <source>
        <dbReference type="EMBL" id="MBK3515733.1"/>
    </source>
</evidence>
<keyword evidence="3" id="KW-1185">Reference proteome</keyword>
<accession>A0ABS1HDM9</accession>
<reference evidence="2 3" key="1">
    <citation type="submission" date="2021-01" db="EMBL/GenBank/DDBJ databases">
        <title>Carboxyliciviraga sp.nov., isolated from coastal sediments.</title>
        <authorList>
            <person name="Lu D."/>
            <person name="Zhang T."/>
        </authorList>
    </citation>
    <scope>NUCLEOTIDE SEQUENCE [LARGE SCALE GENOMIC DNA]</scope>
    <source>
        <strain evidence="2 3">N1Y132</strain>
    </source>
</reference>
<evidence type="ECO:0000259" key="1">
    <source>
        <dbReference type="PROSITE" id="PS50042"/>
    </source>
</evidence>
<gene>
    <name evidence="2" type="ORF">JIV24_00175</name>
</gene>
<proteinExistence type="predicted"/>
<comment type="caution">
    <text evidence="2">The sequence shown here is derived from an EMBL/GenBank/DDBJ whole genome shotgun (WGS) entry which is preliminary data.</text>
</comment>
<feature type="domain" description="Cyclic nucleotide-binding" evidence="1">
    <location>
        <begin position="19"/>
        <end position="130"/>
    </location>
</feature>
<organism evidence="2 3">
    <name type="scientific">Carboxylicivirga marina</name>
    <dbReference type="NCBI Taxonomy" id="2800988"/>
    <lineage>
        <taxon>Bacteria</taxon>
        <taxon>Pseudomonadati</taxon>
        <taxon>Bacteroidota</taxon>
        <taxon>Bacteroidia</taxon>
        <taxon>Marinilabiliales</taxon>
        <taxon>Marinilabiliaceae</taxon>
        <taxon>Carboxylicivirga</taxon>
    </lineage>
</organism>
<dbReference type="PROSITE" id="PS50042">
    <property type="entry name" value="CNMP_BINDING_3"/>
    <property type="match status" value="1"/>
</dbReference>
<dbReference type="EMBL" id="JAENRR010000001">
    <property type="protein sequence ID" value="MBK3515733.1"/>
    <property type="molecule type" value="Genomic_DNA"/>
</dbReference>
<protein>
    <recommendedName>
        <fullName evidence="1">Cyclic nucleotide-binding domain-containing protein</fullName>
    </recommendedName>
</protein>
<name>A0ABS1HDM9_9BACT</name>
<evidence type="ECO:0000313" key="3">
    <source>
        <dbReference type="Proteomes" id="UP000605676"/>
    </source>
</evidence>